<dbReference type="OrthoDB" id="2108368at2759"/>
<dbReference type="GeneID" id="27686953"/>
<organism evidence="1 2">
    <name type="scientific">Spizellomyces punctatus (strain DAOM BR117)</name>
    <dbReference type="NCBI Taxonomy" id="645134"/>
    <lineage>
        <taxon>Eukaryota</taxon>
        <taxon>Fungi</taxon>
        <taxon>Fungi incertae sedis</taxon>
        <taxon>Chytridiomycota</taxon>
        <taxon>Chytridiomycota incertae sedis</taxon>
        <taxon>Chytridiomycetes</taxon>
        <taxon>Spizellomycetales</taxon>
        <taxon>Spizellomycetaceae</taxon>
        <taxon>Spizellomyces</taxon>
    </lineage>
</organism>
<evidence type="ECO:0000313" key="1">
    <source>
        <dbReference type="EMBL" id="KND01642.1"/>
    </source>
</evidence>
<sequence length="378" mass="41973">MFTSKVIFEMSSLSRLLPPLLITALCLLHGAYAQYTPYLTVKQLNFTGVVGQQNQLLFQAMSDDYALKWENLKEVYGCRLRFVIAHQSFNTLIRQCPEEFGKIANDSDTFAIYPTLPFAGAYAISAQFTFLVPNMTLNVSMQPTESTLYVTVPSGNAAIPPPKSIDQRVTGVIPGPNDTLPDPWIYQDHAVQVPGPNDNIDPKSWVTNGTFRVVLSSPQSGSIKISYCRPFTAKYYVTNSTGHDIATSGFQKFHGQDALITLVRGDDFTRSQQLLGYRQGDGVKWQPVCSVNQDPPAFDRTSNTIGFGLYFFKGGQYNVFVQTKINGYIVTSSFPLKVSDEEQPGINGVPLSTKRLASQSNWLWSWVIAAIGLTIWES</sequence>
<dbReference type="AlphaFoldDB" id="A0A0L0HKM1"/>
<name>A0A0L0HKM1_SPIPD</name>
<gene>
    <name evidence="1" type="ORF">SPPG_03438</name>
</gene>
<keyword evidence="2" id="KW-1185">Reference proteome</keyword>
<accession>A0A0L0HKM1</accession>
<proteinExistence type="predicted"/>
<dbReference type="RefSeq" id="XP_016609681.1">
    <property type="nucleotide sequence ID" value="XM_016751702.1"/>
</dbReference>
<dbReference type="EMBL" id="KQ257454">
    <property type="protein sequence ID" value="KND01642.1"/>
    <property type="molecule type" value="Genomic_DNA"/>
</dbReference>
<evidence type="ECO:0000313" key="2">
    <source>
        <dbReference type="Proteomes" id="UP000053201"/>
    </source>
</evidence>
<dbReference type="InParanoid" id="A0A0L0HKM1"/>
<reference evidence="1 2" key="1">
    <citation type="submission" date="2009-08" db="EMBL/GenBank/DDBJ databases">
        <title>The Genome Sequence of Spizellomyces punctatus strain DAOM BR117.</title>
        <authorList>
            <consortium name="The Broad Institute Genome Sequencing Platform"/>
            <person name="Russ C."/>
            <person name="Cuomo C."/>
            <person name="Shea T."/>
            <person name="Young S.K."/>
            <person name="Zeng Q."/>
            <person name="Koehrsen M."/>
            <person name="Haas B."/>
            <person name="Borodovsky M."/>
            <person name="Guigo R."/>
            <person name="Alvarado L."/>
            <person name="Berlin A."/>
            <person name="Bochicchio J."/>
            <person name="Borenstein D."/>
            <person name="Chapman S."/>
            <person name="Chen Z."/>
            <person name="Engels R."/>
            <person name="Freedman E."/>
            <person name="Gellesch M."/>
            <person name="Goldberg J."/>
            <person name="Griggs A."/>
            <person name="Gujja S."/>
            <person name="Heiman D."/>
            <person name="Hepburn T."/>
            <person name="Howarth C."/>
            <person name="Jen D."/>
            <person name="Larson L."/>
            <person name="Lewis B."/>
            <person name="Mehta T."/>
            <person name="Park D."/>
            <person name="Pearson M."/>
            <person name="Roberts A."/>
            <person name="Saif S."/>
            <person name="Shenoy N."/>
            <person name="Sisk P."/>
            <person name="Stolte C."/>
            <person name="Sykes S."/>
            <person name="Thomson T."/>
            <person name="Walk T."/>
            <person name="White J."/>
            <person name="Yandava C."/>
            <person name="Burger G."/>
            <person name="Gray M.W."/>
            <person name="Holland P.W.H."/>
            <person name="King N."/>
            <person name="Lang F.B.F."/>
            <person name="Roger A.J."/>
            <person name="Ruiz-Trillo I."/>
            <person name="Lander E."/>
            <person name="Nusbaum C."/>
        </authorList>
    </citation>
    <scope>NUCLEOTIDE SEQUENCE [LARGE SCALE GENOMIC DNA]</scope>
    <source>
        <strain evidence="1 2">DAOM BR117</strain>
    </source>
</reference>
<dbReference type="Proteomes" id="UP000053201">
    <property type="component" value="Unassembled WGS sequence"/>
</dbReference>
<protein>
    <submittedName>
        <fullName evidence="1">Uncharacterized protein</fullName>
    </submittedName>
</protein>
<dbReference type="VEuPathDB" id="FungiDB:SPPG_03438"/>